<dbReference type="Pfam" id="PF02515">
    <property type="entry name" value="CoA_transf_3"/>
    <property type="match status" value="1"/>
</dbReference>
<evidence type="ECO:0000313" key="3">
    <source>
        <dbReference type="Proteomes" id="UP000805614"/>
    </source>
</evidence>
<dbReference type="InterPro" id="IPR023606">
    <property type="entry name" value="CoA-Trfase_III_dom_1_sf"/>
</dbReference>
<gene>
    <name evidence="2" type="ORF">HKK74_21675</name>
</gene>
<dbReference type="InterPro" id="IPR050483">
    <property type="entry name" value="CoA-transferase_III_domain"/>
</dbReference>
<dbReference type="Proteomes" id="UP000805614">
    <property type="component" value="Unassembled WGS sequence"/>
</dbReference>
<proteinExistence type="predicted"/>
<evidence type="ECO:0000313" key="2">
    <source>
        <dbReference type="EMBL" id="MBC6468084.1"/>
    </source>
</evidence>
<accession>A0ABR7LTH6</accession>
<evidence type="ECO:0000256" key="1">
    <source>
        <dbReference type="ARBA" id="ARBA00022679"/>
    </source>
</evidence>
<dbReference type="Gene3D" id="3.40.50.10540">
    <property type="entry name" value="Crotonobetainyl-coa:carnitine coa-transferase, domain 1"/>
    <property type="match status" value="1"/>
</dbReference>
<dbReference type="PANTHER" id="PTHR48207:SF3">
    <property type="entry name" value="SUCCINATE--HYDROXYMETHYLGLUTARATE COA-TRANSFERASE"/>
    <property type="match status" value="1"/>
</dbReference>
<comment type="caution">
    <text evidence="2">The sequence shown here is derived from an EMBL/GenBank/DDBJ whole genome shotgun (WGS) entry which is preliminary data.</text>
</comment>
<dbReference type="PANTHER" id="PTHR48207">
    <property type="entry name" value="SUCCINATE--HYDROXYMETHYLGLUTARATE COA-TRANSFERASE"/>
    <property type="match status" value="1"/>
</dbReference>
<reference evidence="2 3" key="1">
    <citation type="submission" date="2020-06" db="EMBL/GenBank/DDBJ databases">
        <title>Actinomadura xiongansis sp. nov., isolated from soil of Baiyangdian.</title>
        <authorList>
            <person name="Zhang X."/>
        </authorList>
    </citation>
    <scope>NUCLEOTIDE SEQUENCE [LARGE SCALE GENOMIC DNA]</scope>
    <source>
        <strain evidence="2 3">HBUM206468</strain>
    </source>
</reference>
<organism evidence="2 3">
    <name type="scientific">Actinomadura alba</name>
    <dbReference type="NCBI Taxonomy" id="406431"/>
    <lineage>
        <taxon>Bacteria</taxon>
        <taxon>Bacillati</taxon>
        <taxon>Actinomycetota</taxon>
        <taxon>Actinomycetes</taxon>
        <taxon>Streptosporangiales</taxon>
        <taxon>Thermomonosporaceae</taxon>
        <taxon>Actinomadura</taxon>
    </lineage>
</organism>
<sequence>MDRTTPLPLQGVTVLDLSWHLAGPYCSMILADLGARVIKVERPGANGGYDPGGVARHQYKGEDVHYIALNRNKRSIILDLKDPEDHAAFLTMVGKSDVVFNNFRPGTMDRLGLGFDALRAANPSIIFASLSAFGNTGPERMRPGVDLVVQAESAGMSMTGEPGQPPVRAGLPIADLAGGMWTAIAILAALRDRDQNGGGAKEIDTSLFDSHLAMIPYFTAYHTINGFTPGPQGSGGHSPTYGAFRTSDDRYVALAVIDQKPWKLLCEALETPELLADERFANAKSRIDHTPELRALVQKVVEKRTADEWMQRFLELGVPAGRVNELGETLQKPQVKARGMLVDIEHVLGGTIQLLGTPVHMTGYQPTFVSPPLIGQHTDEVLKEFGIERANPTHAGADSEGAL</sequence>
<keyword evidence="3" id="KW-1185">Reference proteome</keyword>
<dbReference type="GO" id="GO:0016740">
    <property type="term" value="F:transferase activity"/>
    <property type="evidence" value="ECO:0007669"/>
    <property type="project" value="UniProtKB-KW"/>
</dbReference>
<dbReference type="InterPro" id="IPR044855">
    <property type="entry name" value="CoA-Trfase_III_dom3_sf"/>
</dbReference>
<dbReference type="SUPFAM" id="SSF89796">
    <property type="entry name" value="CoA-transferase family III (CaiB/BaiF)"/>
    <property type="match status" value="1"/>
</dbReference>
<dbReference type="InterPro" id="IPR003673">
    <property type="entry name" value="CoA-Trfase_fam_III"/>
</dbReference>
<dbReference type="Gene3D" id="3.30.1540.10">
    <property type="entry name" value="formyl-coa transferase, domain 3"/>
    <property type="match status" value="1"/>
</dbReference>
<dbReference type="RefSeq" id="WP_187245082.1">
    <property type="nucleotide sequence ID" value="NZ_BAAAOK010000037.1"/>
</dbReference>
<name>A0ABR7LTH6_9ACTN</name>
<keyword evidence="1 2" id="KW-0808">Transferase</keyword>
<protein>
    <submittedName>
        <fullName evidence="2">CoA transferase</fullName>
    </submittedName>
</protein>
<dbReference type="EMBL" id="JABVEC010000016">
    <property type="protein sequence ID" value="MBC6468084.1"/>
    <property type="molecule type" value="Genomic_DNA"/>
</dbReference>